<proteinExistence type="predicted"/>
<evidence type="ECO:0000256" key="1">
    <source>
        <dbReference type="ARBA" id="ARBA00023235"/>
    </source>
</evidence>
<protein>
    <submittedName>
        <fullName evidence="2">Putative Glutamate racemase</fullName>
        <ecNumber evidence="2">5.1.1.3</ecNumber>
    </submittedName>
</protein>
<reference evidence="2" key="1">
    <citation type="submission" date="2017-02" db="EMBL/GenBank/DDBJ databases">
        <authorList>
            <person name="Regsiter A."/>
            <person name="William W."/>
        </authorList>
    </citation>
    <scope>NUCLEOTIDE SEQUENCE</scope>
    <source>
        <strain evidence="2">Bib</strain>
    </source>
</reference>
<keyword evidence="1 2" id="KW-0413">Isomerase</keyword>
<dbReference type="PANTHER" id="PTHR21198">
    <property type="entry name" value="GLUTAMATE RACEMASE"/>
    <property type="match status" value="1"/>
</dbReference>
<dbReference type="InterPro" id="IPR001920">
    <property type="entry name" value="Asp/Glu_race"/>
</dbReference>
<dbReference type="EMBL" id="FWDM01000007">
    <property type="protein sequence ID" value="SLM10959.1"/>
    <property type="molecule type" value="Genomic_DNA"/>
</dbReference>
<dbReference type="InterPro" id="IPR015942">
    <property type="entry name" value="Asp/Glu/hydantoin_racemase"/>
</dbReference>
<organism evidence="2">
    <name type="scientific">uncultured spirochete</name>
    <dbReference type="NCBI Taxonomy" id="156406"/>
    <lineage>
        <taxon>Bacteria</taxon>
        <taxon>Pseudomonadati</taxon>
        <taxon>Spirochaetota</taxon>
        <taxon>Spirochaetia</taxon>
        <taxon>Spirochaetales</taxon>
        <taxon>environmental samples</taxon>
    </lineage>
</organism>
<dbReference type="EC" id="5.1.1.3" evidence="2"/>
<dbReference type="SUPFAM" id="SSF53681">
    <property type="entry name" value="Aspartate/glutamate racemase"/>
    <property type="match status" value="2"/>
</dbReference>
<sequence>MGGLTVVRSLCLAGVPLDIVYVGDNANVPYGNRPLTEIVALTERMLDVLDRRGVEAVAIACNTISATVDMLESRSKIPLVDIIRPAARAMAGLSELHVGLFATEFTVQSGLHAKLVRELNPSVEVHGVASARLAALIDSVPWDEAAIREEIASMIAKMRRVGPVRTVLLGCTHYPIVQNVFEELAPDMRFIDPAGLQANEVLRAVGVATAPAKSPQLASEESAISLEVITSGDPAAYRQMLDKLGIPPAQRFTQL</sequence>
<dbReference type="InterPro" id="IPR033134">
    <property type="entry name" value="Asp/Glu_racemase_AS_2"/>
</dbReference>
<dbReference type="PROSITE" id="PS00924">
    <property type="entry name" value="ASP_GLU_RACEMASE_2"/>
    <property type="match status" value="1"/>
</dbReference>
<accession>A0A3P3XGR3</accession>
<dbReference type="GO" id="GO:0008881">
    <property type="term" value="F:glutamate racemase activity"/>
    <property type="evidence" value="ECO:0007669"/>
    <property type="project" value="UniProtKB-EC"/>
</dbReference>
<dbReference type="AlphaFoldDB" id="A0A3P3XGR3"/>
<gene>
    <name evidence="2" type="ORF">SPIROBIBN47_150183</name>
</gene>
<dbReference type="Pfam" id="PF01177">
    <property type="entry name" value="Asp_Glu_race"/>
    <property type="match status" value="1"/>
</dbReference>
<dbReference type="Gene3D" id="3.40.50.1860">
    <property type="match status" value="2"/>
</dbReference>
<dbReference type="PANTHER" id="PTHR21198:SF3">
    <property type="entry name" value="GLUTAMATE RACEMASE"/>
    <property type="match status" value="1"/>
</dbReference>
<name>A0A3P3XGR3_9SPIR</name>
<evidence type="ECO:0000313" key="2">
    <source>
        <dbReference type="EMBL" id="SLM10959.1"/>
    </source>
</evidence>